<feature type="transmembrane region" description="Helical" evidence="9">
    <location>
        <begin position="256"/>
        <end position="273"/>
    </location>
</feature>
<dbReference type="Proteomes" id="UP001500603">
    <property type="component" value="Unassembled WGS sequence"/>
</dbReference>
<feature type="transmembrane region" description="Helical" evidence="9">
    <location>
        <begin position="328"/>
        <end position="347"/>
    </location>
</feature>
<feature type="compositionally biased region" description="Polar residues" evidence="8">
    <location>
        <begin position="404"/>
        <end position="413"/>
    </location>
</feature>
<evidence type="ECO:0000313" key="11">
    <source>
        <dbReference type="Proteomes" id="UP001500603"/>
    </source>
</evidence>
<evidence type="ECO:0000256" key="8">
    <source>
        <dbReference type="SAM" id="MobiDB-lite"/>
    </source>
</evidence>
<reference evidence="11" key="1">
    <citation type="journal article" date="2019" name="Int. J. Syst. Evol. Microbiol.">
        <title>The Global Catalogue of Microorganisms (GCM) 10K type strain sequencing project: providing services to taxonomists for standard genome sequencing and annotation.</title>
        <authorList>
            <consortium name="The Broad Institute Genomics Platform"/>
            <consortium name="The Broad Institute Genome Sequencing Center for Infectious Disease"/>
            <person name="Wu L."/>
            <person name="Ma J."/>
        </authorList>
    </citation>
    <scope>NUCLEOTIDE SEQUENCE [LARGE SCALE GENOMIC DNA]</scope>
    <source>
        <strain evidence="11">JCM 18298</strain>
    </source>
</reference>
<feature type="transmembrane region" description="Helical" evidence="9">
    <location>
        <begin position="116"/>
        <end position="134"/>
    </location>
</feature>
<evidence type="ECO:0000256" key="9">
    <source>
        <dbReference type="SAM" id="Phobius"/>
    </source>
</evidence>
<evidence type="ECO:0000256" key="6">
    <source>
        <dbReference type="ARBA" id="ARBA00023136"/>
    </source>
</evidence>
<evidence type="ECO:0000313" key="10">
    <source>
        <dbReference type="EMBL" id="GAA5050451.1"/>
    </source>
</evidence>
<comment type="subcellular location">
    <subcellularLocation>
        <location evidence="1">Cell membrane</location>
        <topology evidence="1">Multi-pass membrane protein</topology>
    </subcellularLocation>
</comment>
<evidence type="ECO:0000256" key="7">
    <source>
        <dbReference type="ARBA" id="ARBA00024033"/>
    </source>
</evidence>
<feature type="transmembrane region" description="Helical" evidence="9">
    <location>
        <begin position="367"/>
        <end position="383"/>
    </location>
</feature>
<accession>A0ABP9K5H8</accession>
<evidence type="ECO:0000256" key="2">
    <source>
        <dbReference type="ARBA" id="ARBA00022475"/>
    </source>
</evidence>
<gene>
    <name evidence="10" type="ORF">GCM10023318_20710</name>
</gene>
<keyword evidence="4 9" id="KW-0812">Transmembrane</keyword>
<keyword evidence="5 9" id="KW-1133">Transmembrane helix</keyword>
<name>A0ABP9K5H8_9NOCA</name>
<dbReference type="Pfam" id="PF09594">
    <property type="entry name" value="GT87"/>
    <property type="match status" value="1"/>
</dbReference>
<proteinExistence type="inferred from homology"/>
<evidence type="ECO:0000256" key="5">
    <source>
        <dbReference type="ARBA" id="ARBA00022989"/>
    </source>
</evidence>
<evidence type="ECO:0000256" key="4">
    <source>
        <dbReference type="ARBA" id="ARBA00022692"/>
    </source>
</evidence>
<dbReference type="EMBL" id="BAABJM010000002">
    <property type="protein sequence ID" value="GAA5050451.1"/>
    <property type="molecule type" value="Genomic_DNA"/>
</dbReference>
<organism evidence="10 11">
    <name type="scientific">Nocardia callitridis</name>
    <dbReference type="NCBI Taxonomy" id="648753"/>
    <lineage>
        <taxon>Bacteria</taxon>
        <taxon>Bacillati</taxon>
        <taxon>Actinomycetota</taxon>
        <taxon>Actinomycetes</taxon>
        <taxon>Mycobacteriales</taxon>
        <taxon>Nocardiaceae</taxon>
        <taxon>Nocardia</taxon>
    </lineage>
</organism>
<feature type="transmembrane region" description="Helical" evidence="9">
    <location>
        <begin position="304"/>
        <end position="321"/>
    </location>
</feature>
<feature type="transmembrane region" description="Helical" evidence="9">
    <location>
        <begin position="166"/>
        <end position="187"/>
    </location>
</feature>
<keyword evidence="6 9" id="KW-0472">Membrane</keyword>
<feature type="transmembrane region" description="Helical" evidence="9">
    <location>
        <begin position="6"/>
        <end position="23"/>
    </location>
</feature>
<evidence type="ECO:0000256" key="3">
    <source>
        <dbReference type="ARBA" id="ARBA00022679"/>
    </source>
</evidence>
<sequence>MWSVPAILTAIVAVWILLPLWPMESMGVFIDLQVYRLGVDALRHGADMYGQLPKTTIGAGLPFIYPPFAALALGPFALLPFAVAAPAFFVCSVVALGITLYLVARRIWPGEQQRKLALLATLCATPLGLMLEPVHATLGFGQVNLLLMMLVAADCLTEKPRWRRGVLIGIAAAIKLTPAAFVLYFLVRKDYRSAITAAITGAIATGLSFAILPKESVKYWFGGLGNVSGLSGSAFYTNQSIQGVLSRLRVPEPVFTGLWLLLGALVLALVVTAMRQVAAFPALALSINAVFTLLLSPISWSHHWVWIAPGLFALVGLVLRLPRRGIGWYLTIAVVAAVFVTGPHNWLPHGDDLEARWAPWEHVVGDTYVWFSVLLVAGLVYYYRRRANADARACRESVEATDPTVPNAQTPTGTPVPGS</sequence>
<keyword evidence="3" id="KW-0808">Transferase</keyword>
<feature type="transmembrane region" description="Helical" evidence="9">
    <location>
        <begin position="57"/>
        <end position="78"/>
    </location>
</feature>
<comment type="caution">
    <text evidence="10">The sequence shown here is derived from an EMBL/GenBank/DDBJ whole genome shotgun (WGS) entry which is preliminary data.</text>
</comment>
<feature type="transmembrane region" description="Helical" evidence="9">
    <location>
        <begin position="280"/>
        <end position="298"/>
    </location>
</feature>
<evidence type="ECO:0000256" key="1">
    <source>
        <dbReference type="ARBA" id="ARBA00004651"/>
    </source>
</evidence>
<comment type="similarity">
    <text evidence="7">Belongs to the glycosyltransferase 87 family.</text>
</comment>
<dbReference type="InterPro" id="IPR018584">
    <property type="entry name" value="GT87"/>
</dbReference>
<protein>
    <submittedName>
        <fullName evidence="10">Glycosyltransferase 87 family protein</fullName>
    </submittedName>
</protein>
<keyword evidence="11" id="KW-1185">Reference proteome</keyword>
<feature type="transmembrane region" description="Helical" evidence="9">
    <location>
        <begin position="193"/>
        <end position="212"/>
    </location>
</feature>
<feature type="transmembrane region" description="Helical" evidence="9">
    <location>
        <begin position="84"/>
        <end position="104"/>
    </location>
</feature>
<feature type="region of interest" description="Disordered" evidence="8">
    <location>
        <begin position="397"/>
        <end position="419"/>
    </location>
</feature>
<keyword evidence="2" id="KW-1003">Cell membrane</keyword>